<protein>
    <recommendedName>
        <fullName evidence="3">RidA family protein</fullName>
    </recommendedName>
</protein>
<name>A0ABV5REP7_9ACTN</name>
<comment type="caution">
    <text evidence="1">The sequence shown here is derived from an EMBL/GenBank/DDBJ whole genome shotgun (WGS) entry which is preliminary data.</text>
</comment>
<dbReference type="InterPro" id="IPR035959">
    <property type="entry name" value="RutC-like_sf"/>
</dbReference>
<dbReference type="RefSeq" id="WP_345515419.1">
    <property type="nucleotide sequence ID" value="NZ_BAAAXD010000031.1"/>
</dbReference>
<gene>
    <name evidence="1" type="ORF">ACFFTL_29750</name>
</gene>
<proteinExistence type="predicted"/>
<reference evidence="1 2" key="1">
    <citation type="submission" date="2024-09" db="EMBL/GenBank/DDBJ databases">
        <authorList>
            <person name="Sun Q."/>
            <person name="Mori K."/>
        </authorList>
    </citation>
    <scope>NUCLEOTIDE SEQUENCE [LARGE SCALE GENOMIC DNA]</scope>
    <source>
        <strain evidence="1 2">JCM 3331</strain>
    </source>
</reference>
<dbReference type="SUPFAM" id="SSF55298">
    <property type="entry name" value="YjgF-like"/>
    <property type="match status" value="1"/>
</dbReference>
<keyword evidence="2" id="KW-1185">Reference proteome</keyword>
<dbReference type="PANTHER" id="PTHR43857:SF1">
    <property type="entry name" value="YJGH FAMILY PROTEIN"/>
    <property type="match status" value="1"/>
</dbReference>
<dbReference type="EMBL" id="JBHMCG010000129">
    <property type="protein sequence ID" value="MFB9576353.1"/>
    <property type="molecule type" value="Genomic_DNA"/>
</dbReference>
<dbReference type="Proteomes" id="UP001589710">
    <property type="component" value="Unassembled WGS sequence"/>
</dbReference>
<organism evidence="1 2">
    <name type="scientific">Streptomyces yanii</name>
    <dbReference type="NCBI Taxonomy" id="78510"/>
    <lineage>
        <taxon>Bacteria</taxon>
        <taxon>Bacillati</taxon>
        <taxon>Actinomycetota</taxon>
        <taxon>Actinomycetes</taxon>
        <taxon>Kitasatosporales</taxon>
        <taxon>Streptomycetaceae</taxon>
        <taxon>Streptomyces</taxon>
    </lineage>
</organism>
<accession>A0ABV5REP7</accession>
<sequence length="71" mass="7229">MSQRQNISSGSSREPVLGYSRAVRIGNQVFVPGTTAGSTDGAVGPVTAVVEVGALATEDLLVEVEADAVLQ</sequence>
<dbReference type="PANTHER" id="PTHR43857">
    <property type="entry name" value="BLR7761 PROTEIN"/>
    <property type="match status" value="1"/>
</dbReference>
<evidence type="ECO:0000313" key="1">
    <source>
        <dbReference type="EMBL" id="MFB9576353.1"/>
    </source>
</evidence>
<evidence type="ECO:0000313" key="2">
    <source>
        <dbReference type="Proteomes" id="UP001589710"/>
    </source>
</evidence>
<evidence type="ECO:0008006" key="3">
    <source>
        <dbReference type="Google" id="ProtNLM"/>
    </source>
</evidence>